<dbReference type="EMBL" id="JBANQN010000012">
    <property type="protein sequence ID" value="KAK6773551.1"/>
    <property type="molecule type" value="Genomic_DNA"/>
</dbReference>
<gene>
    <name evidence="1" type="ORF">RDI58_028789</name>
</gene>
<dbReference type="PANTHER" id="PTHR32108">
    <property type="entry name" value="DNA-DIRECTED RNA POLYMERASE SUBUNIT ALPHA"/>
    <property type="match status" value="1"/>
</dbReference>
<sequence>MVKNDIKSEKIVSQAALKATTQVIKNGSRNLARKKVKEDVANVVSDTQKSPRGPLYQYAPPQFHHYLPMQDTQCSIVLPQYAVYSAQSYAHQLNYPQWRAPTNQNILPSSQNFRAPYNPRPRQGFEGGQRPMNNFTSIRESYTSVFEKLKRLNMIEPIPQNYMDPHAEGFNPTIRCAYHSDAPGHSTKYCRNLIRKVEEMIQTKRIVVQNDDPPKCY</sequence>
<dbReference type="PANTHER" id="PTHR32108:SF9">
    <property type="entry name" value="REVERSE TRANSCRIPTASE RNASE H-LIKE DOMAIN-CONTAINING PROTEIN"/>
    <property type="match status" value="1"/>
</dbReference>
<evidence type="ECO:0008006" key="3">
    <source>
        <dbReference type="Google" id="ProtNLM"/>
    </source>
</evidence>
<protein>
    <recommendedName>
        <fullName evidence="3">Gag-pro-like protein</fullName>
    </recommendedName>
</protein>
<keyword evidence="2" id="KW-1185">Reference proteome</keyword>
<reference evidence="1 2" key="1">
    <citation type="submission" date="2024-02" db="EMBL/GenBank/DDBJ databases">
        <title>de novo genome assembly of Solanum bulbocastanum strain 11H21.</title>
        <authorList>
            <person name="Hosaka A.J."/>
        </authorList>
    </citation>
    <scope>NUCLEOTIDE SEQUENCE [LARGE SCALE GENOMIC DNA]</scope>
    <source>
        <tissue evidence="1">Young leaves</tissue>
    </source>
</reference>
<dbReference type="AlphaFoldDB" id="A0AAN8SV46"/>
<dbReference type="Proteomes" id="UP001371456">
    <property type="component" value="Unassembled WGS sequence"/>
</dbReference>
<comment type="caution">
    <text evidence="1">The sequence shown here is derived from an EMBL/GenBank/DDBJ whole genome shotgun (WGS) entry which is preliminary data.</text>
</comment>
<name>A0AAN8SV46_SOLBU</name>
<proteinExistence type="predicted"/>
<organism evidence="1 2">
    <name type="scientific">Solanum bulbocastanum</name>
    <name type="common">Wild potato</name>
    <dbReference type="NCBI Taxonomy" id="147425"/>
    <lineage>
        <taxon>Eukaryota</taxon>
        <taxon>Viridiplantae</taxon>
        <taxon>Streptophyta</taxon>
        <taxon>Embryophyta</taxon>
        <taxon>Tracheophyta</taxon>
        <taxon>Spermatophyta</taxon>
        <taxon>Magnoliopsida</taxon>
        <taxon>eudicotyledons</taxon>
        <taxon>Gunneridae</taxon>
        <taxon>Pentapetalae</taxon>
        <taxon>asterids</taxon>
        <taxon>lamiids</taxon>
        <taxon>Solanales</taxon>
        <taxon>Solanaceae</taxon>
        <taxon>Solanoideae</taxon>
        <taxon>Solaneae</taxon>
        <taxon>Solanum</taxon>
    </lineage>
</organism>
<evidence type="ECO:0000313" key="1">
    <source>
        <dbReference type="EMBL" id="KAK6773551.1"/>
    </source>
</evidence>
<evidence type="ECO:0000313" key="2">
    <source>
        <dbReference type="Proteomes" id="UP001371456"/>
    </source>
</evidence>
<accession>A0AAN8SV46</accession>